<feature type="domain" description="TRAP C4-dicarboxylate transport system permease DctM subunit" evidence="9">
    <location>
        <begin position="13"/>
        <end position="387"/>
    </location>
</feature>
<dbReference type="STRING" id="990712.SAMN05216257_104125"/>
<evidence type="ECO:0000313" key="11">
    <source>
        <dbReference type="Proteomes" id="UP000199328"/>
    </source>
</evidence>
<feature type="transmembrane region" description="Helical" evidence="8">
    <location>
        <begin position="366"/>
        <end position="383"/>
    </location>
</feature>
<reference evidence="11" key="1">
    <citation type="submission" date="2016-10" db="EMBL/GenBank/DDBJ databases">
        <authorList>
            <person name="Varghese N."/>
            <person name="Submissions S."/>
        </authorList>
    </citation>
    <scope>NUCLEOTIDE SEQUENCE [LARGE SCALE GENOMIC DNA]</scope>
    <source>
        <strain evidence="11">CGMCC 1.10789</strain>
    </source>
</reference>
<evidence type="ECO:0000256" key="3">
    <source>
        <dbReference type="ARBA" id="ARBA00022519"/>
    </source>
</evidence>
<dbReference type="GO" id="GO:0005886">
    <property type="term" value="C:plasma membrane"/>
    <property type="evidence" value="ECO:0007669"/>
    <property type="project" value="UniProtKB-SubCell"/>
</dbReference>
<feature type="transmembrane region" description="Helical" evidence="8">
    <location>
        <begin position="521"/>
        <end position="547"/>
    </location>
</feature>
<evidence type="ECO:0000256" key="8">
    <source>
        <dbReference type="SAM" id="Phobius"/>
    </source>
</evidence>
<feature type="transmembrane region" description="Helical" evidence="8">
    <location>
        <begin position="559"/>
        <end position="581"/>
    </location>
</feature>
<evidence type="ECO:0000256" key="7">
    <source>
        <dbReference type="RuleBase" id="RU369079"/>
    </source>
</evidence>
<dbReference type="GO" id="GO:0022857">
    <property type="term" value="F:transmembrane transporter activity"/>
    <property type="evidence" value="ECO:0007669"/>
    <property type="project" value="UniProtKB-UniRule"/>
</dbReference>
<feature type="transmembrane region" description="Helical" evidence="8">
    <location>
        <begin position="69"/>
        <end position="89"/>
    </location>
</feature>
<feature type="transmembrane region" description="Helical" evidence="8">
    <location>
        <begin position="454"/>
        <end position="478"/>
    </location>
</feature>
<keyword evidence="6 8" id="KW-0472">Membrane</keyword>
<dbReference type="Proteomes" id="UP000199328">
    <property type="component" value="Unassembled WGS sequence"/>
</dbReference>
<keyword evidence="2" id="KW-1003">Cell membrane</keyword>
<gene>
    <name evidence="10" type="ORF">SAMN05216257_104125</name>
</gene>
<evidence type="ECO:0000259" key="9">
    <source>
        <dbReference type="Pfam" id="PF06808"/>
    </source>
</evidence>
<protein>
    <submittedName>
        <fullName evidence="10">TRAP transporter, DctM subunit</fullName>
    </submittedName>
</protein>
<feature type="transmembrane region" description="Helical" evidence="8">
    <location>
        <begin position="389"/>
        <end position="410"/>
    </location>
</feature>
<feature type="transmembrane region" description="Helical" evidence="8">
    <location>
        <begin position="183"/>
        <end position="206"/>
    </location>
</feature>
<dbReference type="InterPro" id="IPR010656">
    <property type="entry name" value="DctM"/>
</dbReference>
<comment type="subcellular location">
    <subcellularLocation>
        <location evidence="1 7">Cell inner membrane</location>
        <topology evidence="1 7">Multi-pass membrane protein</topology>
    </subcellularLocation>
</comment>
<feature type="domain" description="TRAP C4-dicarboxylate transport system permease DctM subunit" evidence="9">
    <location>
        <begin position="408"/>
        <end position="582"/>
    </location>
</feature>
<organism evidence="10 11">
    <name type="scientific">Meinhardsimonia xiamenensis</name>
    <dbReference type="NCBI Taxonomy" id="990712"/>
    <lineage>
        <taxon>Bacteria</taxon>
        <taxon>Pseudomonadati</taxon>
        <taxon>Pseudomonadota</taxon>
        <taxon>Alphaproteobacteria</taxon>
        <taxon>Rhodobacterales</taxon>
        <taxon>Paracoccaceae</taxon>
        <taxon>Meinhardsimonia</taxon>
    </lineage>
</organism>
<dbReference type="PANTHER" id="PTHR33362">
    <property type="entry name" value="SIALIC ACID TRAP TRANSPORTER PERMEASE PROTEIN SIAT-RELATED"/>
    <property type="match status" value="1"/>
</dbReference>
<keyword evidence="5 8" id="KW-1133">Transmembrane helix</keyword>
<keyword evidence="4 8" id="KW-0812">Transmembrane</keyword>
<feature type="transmembrane region" description="Helical" evidence="8">
    <location>
        <begin position="232"/>
        <end position="258"/>
    </location>
</feature>
<feature type="transmembrane region" description="Helical" evidence="8">
    <location>
        <begin position="485"/>
        <end position="501"/>
    </location>
</feature>
<feature type="transmembrane region" description="Helical" evidence="8">
    <location>
        <begin position="431"/>
        <end position="448"/>
    </location>
</feature>
<feature type="transmembrane region" description="Helical" evidence="8">
    <location>
        <begin position="336"/>
        <end position="354"/>
    </location>
</feature>
<dbReference type="OrthoDB" id="7339120at2"/>
<dbReference type="Pfam" id="PF06808">
    <property type="entry name" value="DctM"/>
    <property type="match status" value="2"/>
</dbReference>
<proteinExistence type="predicted"/>
<feature type="transmembrane region" description="Helical" evidence="8">
    <location>
        <begin position="311"/>
        <end position="330"/>
    </location>
</feature>
<comment type="function">
    <text evidence="7">Part of the tripartite ATP-independent periplasmic (TRAP) transport system.</text>
</comment>
<name>A0A1G9E2N0_9RHOB</name>
<dbReference type="AlphaFoldDB" id="A0A1G9E2N0"/>
<evidence type="ECO:0000313" key="10">
    <source>
        <dbReference type="EMBL" id="SDK70327.1"/>
    </source>
</evidence>
<keyword evidence="11" id="KW-1185">Reference proteome</keyword>
<feature type="transmembrane region" description="Helical" evidence="8">
    <location>
        <begin position="6"/>
        <end position="39"/>
    </location>
</feature>
<dbReference type="PANTHER" id="PTHR33362:SF7">
    <property type="entry name" value="SLL1103 PROTEIN"/>
    <property type="match status" value="1"/>
</dbReference>
<dbReference type="EMBL" id="FNFV01000004">
    <property type="protein sequence ID" value="SDK70327.1"/>
    <property type="molecule type" value="Genomic_DNA"/>
</dbReference>
<keyword evidence="3 7" id="KW-0997">Cell inner membrane</keyword>
<evidence type="ECO:0000256" key="5">
    <source>
        <dbReference type="ARBA" id="ARBA00022989"/>
    </source>
</evidence>
<dbReference type="RefSeq" id="WP_092500352.1">
    <property type="nucleotide sequence ID" value="NZ_FNFV01000004.1"/>
</dbReference>
<feature type="transmembrane region" description="Helical" evidence="8">
    <location>
        <begin position="109"/>
        <end position="138"/>
    </location>
</feature>
<keyword evidence="7" id="KW-0813">Transport</keyword>
<feature type="transmembrane region" description="Helical" evidence="8">
    <location>
        <begin position="278"/>
        <end position="299"/>
    </location>
</feature>
<sequence>MLDIGTISLILLFGMLFLLAIGMPLGFASAFLAVAVLVMRFGPDLLFRQFGSGPLAILSKRIYDLMTDYVLISVPLFIFMAALLERSGIAKEMYNSLNVWLSRTRGGIAIVTSIMAVIMAAMSGIIGGEVVLLGLIALPQMLRLGYNQNLAIGTICASGSLGTMIPPSIVLIIYGLITETSIKALFTAAFLPGFMLASFIIIYIIIRTQLDPAQAPLPEPGPDDPPSGEKTVLFLTFLSIITAGVSALGFVRAVFFTVTGQNVAIENVDPIIFGTPDYIWKTALIFIVSLALIFFVFGTQRAIRAWQMGKGLVAPLVIIGVVLGSIYMGITGITEAAGMGAVAVFFITAILHKSWPEWRQRLCETWVWLLAGLAGAVVLAWALSLTGRIGFQEALVVLVGIGIVSLVMRLEDMPVIVWESLMRTLKSTGTIIWVTIGATALAGAYTIAGGPTYVANLIVGADMPTMGIILVMMVIFLFMGAFMDWVGIVLLIIPVFLPIVLRLPVEEIGVFGQLDPRHVAIWFGVVFCMNMQVSFLSPPFGPAAFYLKSVAPPHISLTDIFRGFLPFIVIQILALSVLLIWPPIVSLLLP</sequence>
<accession>A0A1G9E2N0</accession>
<feature type="transmembrane region" description="Helical" evidence="8">
    <location>
        <begin position="150"/>
        <end position="177"/>
    </location>
</feature>
<evidence type="ECO:0000256" key="1">
    <source>
        <dbReference type="ARBA" id="ARBA00004429"/>
    </source>
</evidence>
<evidence type="ECO:0000256" key="6">
    <source>
        <dbReference type="ARBA" id="ARBA00023136"/>
    </source>
</evidence>
<evidence type="ECO:0000256" key="4">
    <source>
        <dbReference type="ARBA" id="ARBA00022692"/>
    </source>
</evidence>
<dbReference type="InterPro" id="IPR004681">
    <property type="entry name" value="TRAP_DctM"/>
</dbReference>
<evidence type="ECO:0000256" key="2">
    <source>
        <dbReference type="ARBA" id="ARBA00022475"/>
    </source>
</evidence>